<gene>
    <name evidence="1" type="ORF">K488DRAFT_87966</name>
</gene>
<dbReference type="EMBL" id="MU273633">
    <property type="protein sequence ID" value="KAI0030219.1"/>
    <property type="molecule type" value="Genomic_DNA"/>
</dbReference>
<reference evidence="1" key="2">
    <citation type="journal article" date="2022" name="New Phytol.">
        <title>Evolutionary transition to the ectomycorrhizal habit in the genomes of a hyperdiverse lineage of mushroom-forming fungi.</title>
        <authorList>
            <person name="Looney B."/>
            <person name="Miyauchi S."/>
            <person name="Morin E."/>
            <person name="Drula E."/>
            <person name="Courty P.E."/>
            <person name="Kohler A."/>
            <person name="Kuo A."/>
            <person name="LaButti K."/>
            <person name="Pangilinan J."/>
            <person name="Lipzen A."/>
            <person name="Riley R."/>
            <person name="Andreopoulos W."/>
            <person name="He G."/>
            <person name="Johnson J."/>
            <person name="Nolan M."/>
            <person name="Tritt A."/>
            <person name="Barry K.W."/>
            <person name="Grigoriev I.V."/>
            <person name="Nagy L.G."/>
            <person name="Hibbett D."/>
            <person name="Henrissat B."/>
            <person name="Matheny P.B."/>
            <person name="Labbe J."/>
            <person name="Martin F.M."/>
        </authorList>
    </citation>
    <scope>NUCLEOTIDE SEQUENCE</scope>
    <source>
        <strain evidence="1">EC-137</strain>
    </source>
</reference>
<organism evidence="1 2">
    <name type="scientific">Vararia minispora EC-137</name>
    <dbReference type="NCBI Taxonomy" id="1314806"/>
    <lineage>
        <taxon>Eukaryota</taxon>
        <taxon>Fungi</taxon>
        <taxon>Dikarya</taxon>
        <taxon>Basidiomycota</taxon>
        <taxon>Agaricomycotina</taxon>
        <taxon>Agaricomycetes</taxon>
        <taxon>Russulales</taxon>
        <taxon>Lachnocladiaceae</taxon>
        <taxon>Vararia</taxon>
    </lineage>
</organism>
<sequence length="182" mass="20671">MSSTEVLQWTNSDPRESLLFNYASQCQMYRFSTEPNASGNQVTTLYKTIRPNREDKVAKLEWAPNGGLGRAIISKLTVPMVDLVRKDPRYPTSRIFNGPSDGRVYTWTRDANGTDNILLDPDGVVIAAVKQTKPMRYPGLGNVYWELHLFRNAGQGVVMHPPLMDHVTVTAMLYRFVMQYNL</sequence>
<reference evidence="1" key="1">
    <citation type="submission" date="2021-02" db="EMBL/GenBank/DDBJ databases">
        <authorList>
            <consortium name="DOE Joint Genome Institute"/>
            <person name="Ahrendt S."/>
            <person name="Looney B.P."/>
            <person name="Miyauchi S."/>
            <person name="Morin E."/>
            <person name="Drula E."/>
            <person name="Courty P.E."/>
            <person name="Chicoki N."/>
            <person name="Fauchery L."/>
            <person name="Kohler A."/>
            <person name="Kuo A."/>
            <person name="Labutti K."/>
            <person name="Pangilinan J."/>
            <person name="Lipzen A."/>
            <person name="Riley R."/>
            <person name="Andreopoulos W."/>
            <person name="He G."/>
            <person name="Johnson J."/>
            <person name="Barry K.W."/>
            <person name="Grigoriev I.V."/>
            <person name="Nagy L."/>
            <person name="Hibbett D."/>
            <person name="Henrissat B."/>
            <person name="Matheny P.B."/>
            <person name="Labbe J."/>
            <person name="Martin F."/>
        </authorList>
    </citation>
    <scope>NUCLEOTIDE SEQUENCE</scope>
    <source>
        <strain evidence="1">EC-137</strain>
    </source>
</reference>
<name>A0ACB8QEJ1_9AGAM</name>
<proteinExistence type="predicted"/>
<dbReference type="Proteomes" id="UP000814128">
    <property type="component" value="Unassembled WGS sequence"/>
</dbReference>
<keyword evidence="2" id="KW-1185">Reference proteome</keyword>
<evidence type="ECO:0000313" key="2">
    <source>
        <dbReference type="Proteomes" id="UP000814128"/>
    </source>
</evidence>
<protein>
    <submittedName>
        <fullName evidence="1">Uncharacterized protein</fullName>
    </submittedName>
</protein>
<comment type="caution">
    <text evidence="1">The sequence shown here is derived from an EMBL/GenBank/DDBJ whole genome shotgun (WGS) entry which is preliminary data.</text>
</comment>
<accession>A0ACB8QEJ1</accession>
<evidence type="ECO:0000313" key="1">
    <source>
        <dbReference type="EMBL" id="KAI0030219.1"/>
    </source>
</evidence>